<dbReference type="OrthoDB" id="422458at2"/>
<dbReference type="RefSeq" id="WP_106254416.1">
    <property type="nucleotide sequence ID" value="NZ_CAWNSW010000020.1"/>
</dbReference>
<reference evidence="2" key="1">
    <citation type="submission" date="2018-02" db="EMBL/GenBank/DDBJ databases">
        <authorList>
            <person name="Moore K."/>
            <person name="Momper L."/>
        </authorList>
    </citation>
    <scope>NUCLEOTIDE SEQUENCE [LARGE SCALE GENOMIC DNA]</scope>
    <source>
        <strain evidence="2">ULC18</strain>
    </source>
</reference>
<name>A0A2T1ES60_9CYAN</name>
<sequence>MPAQFSLLSSTVATTAHTTAANWLEKLRLEKLLTGVALTCALSLAMQGLAHSSEAPVVQKPIAQSGASSVLPDGNYLYGQAPKAGQLGATYLVFEVNKGKVNGAFYMPQSSFDCVHGTLQTQRLALTVVNSYEQASYPYAVALQAGGTSASSTGPNVAPIALEGFHPIKHLSANDRRILSTCKASYHGI</sequence>
<reference evidence="1 2" key="2">
    <citation type="submission" date="2018-03" db="EMBL/GenBank/DDBJ databases">
        <title>The ancient ancestry and fast evolution of plastids.</title>
        <authorList>
            <person name="Moore K.R."/>
            <person name="Magnabosco C."/>
            <person name="Momper L."/>
            <person name="Gold D.A."/>
            <person name="Bosak T."/>
            <person name="Fournier G.P."/>
        </authorList>
    </citation>
    <scope>NUCLEOTIDE SEQUENCE [LARGE SCALE GENOMIC DNA]</scope>
    <source>
        <strain evidence="1 2">ULC18</strain>
    </source>
</reference>
<organism evidence="1 2">
    <name type="scientific">Stenomitos frigidus ULC18</name>
    <dbReference type="NCBI Taxonomy" id="2107698"/>
    <lineage>
        <taxon>Bacteria</taxon>
        <taxon>Bacillati</taxon>
        <taxon>Cyanobacteriota</taxon>
        <taxon>Cyanophyceae</taxon>
        <taxon>Leptolyngbyales</taxon>
        <taxon>Leptolyngbyaceae</taxon>
        <taxon>Stenomitos</taxon>
    </lineage>
</organism>
<keyword evidence="2" id="KW-1185">Reference proteome</keyword>
<dbReference type="AlphaFoldDB" id="A0A2T1ES60"/>
<dbReference type="EMBL" id="PVWK01000008">
    <property type="protein sequence ID" value="PSB35565.1"/>
    <property type="molecule type" value="Genomic_DNA"/>
</dbReference>
<protein>
    <submittedName>
        <fullName evidence="1">Uncharacterized protein</fullName>
    </submittedName>
</protein>
<gene>
    <name evidence="1" type="ORF">C7B82_00795</name>
</gene>
<evidence type="ECO:0000313" key="1">
    <source>
        <dbReference type="EMBL" id="PSB35565.1"/>
    </source>
</evidence>
<comment type="caution">
    <text evidence="1">The sequence shown here is derived from an EMBL/GenBank/DDBJ whole genome shotgun (WGS) entry which is preliminary data.</text>
</comment>
<proteinExistence type="predicted"/>
<dbReference type="Proteomes" id="UP000239576">
    <property type="component" value="Unassembled WGS sequence"/>
</dbReference>
<evidence type="ECO:0000313" key="2">
    <source>
        <dbReference type="Proteomes" id="UP000239576"/>
    </source>
</evidence>
<accession>A0A2T1ES60</accession>